<dbReference type="GeneID" id="36517985"/>
<dbReference type="PANTHER" id="PTHR23168:SF0">
    <property type="entry name" value="MITOTIC SPINDLE ASSEMBLY CHECKPOINT PROTEIN MAD1"/>
    <property type="match status" value="1"/>
</dbReference>
<dbReference type="AlphaFoldDB" id="A0A2T0FNQ9"/>
<keyword evidence="10" id="KW-1185">Reference proteome</keyword>
<evidence type="ECO:0000256" key="4">
    <source>
        <dbReference type="ARBA" id="ARBA00022618"/>
    </source>
</evidence>
<name>A0A2T0FNQ9_9ASCO</name>
<keyword evidence="8" id="KW-0175">Coiled coil</keyword>
<feature type="coiled-coil region" evidence="8">
    <location>
        <begin position="30"/>
        <end position="256"/>
    </location>
</feature>
<evidence type="ECO:0000256" key="2">
    <source>
        <dbReference type="ARBA" id="ARBA00008029"/>
    </source>
</evidence>
<dbReference type="PANTHER" id="PTHR23168">
    <property type="entry name" value="MITOTIC SPINDLE ASSEMBLY CHECKPOINT PROTEIN MAD1 MITOTIC ARREST DEFICIENT-LIKE PROTEIN 1"/>
    <property type="match status" value="1"/>
</dbReference>
<evidence type="ECO:0000256" key="6">
    <source>
        <dbReference type="ARBA" id="ARBA00023242"/>
    </source>
</evidence>
<reference evidence="9 10" key="1">
    <citation type="submission" date="2017-04" db="EMBL/GenBank/DDBJ databases">
        <title>Genome sequencing of [Candida] sorbophila.</title>
        <authorList>
            <person name="Ahn J.O."/>
        </authorList>
    </citation>
    <scope>NUCLEOTIDE SEQUENCE [LARGE SCALE GENOMIC DNA]</scope>
    <source>
        <strain evidence="9 10">DS02</strain>
    </source>
</reference>
<evidence type="ECO:0000256" key="8">
    <source>
        <dbReference type="SAM" id="Coils"/>
    </source>
</evidence>
<dbReference type="GO" id="GO:0005635">
    <property type="term" value="C:nuclear envelope"/>
    <property type="evidence" value="ECO:0007669"/>
    <property type="project" value="TreeGrafter"/>
</dbReference>
<keyword evidence="5" id="KW-0498">Mitosis</keyword>
<dbReference type="GO" id="GO:0051301">
    <property type="term" value="P:cell division"/>
    <property type="evidence" value="ECO:0007669"/>
    <property type="project" value="UniProtKB-KW"/>
</dbReference>
<organism evidence="9 10">
    <name type="scientific">Wickerhamiella sorbophila</name>
    <dbReference type="NCBI Taxonomy" id="45607"/>
    <lineage>
        <taxon>Eukaryota</taxon>
        <taxon>Fungi</taxon>
        <taxon>Dikarya</taxon>
        <taxon>Ascomycota</taxon>
        <taxon>Saccharomycotina</taxon>
        <taxon>Dipodascomycetes</taxon>
        <taxon>Dipodascales</taxon>
        <taxon>Trichomonascaceae</taxon>
        <taxon>Wickerhamiella</taxon>
    </lineage>
</organism>
<evidence type="ECO:0000256" key="5">
    <source>
        <dbReference type="ARBA" id="ARBA00022776"/>
    </source>
</evidence>
<comment type="subcellular location">
    <subcellularLocation>
        <location evidence="1">Nucleus</location>
    </subcellularLocation>
</comment>
<keyword evidence="4" id="KW-0132">Cell division</keyword>
<keyword evidence="7" id="KW-0131">Cell cycle</keyword>
<protein>
    <recommendedName>
        <fullName evidence="3">Spindle assembly checkpoint component MAD1</fullName>
    </recommendedName>
</protein>
<dbReference type="Pfam" id="PF05557">
    <property type="entry name" value="MAD"/>
    <property type="match status" value="1"/>
</dbReference>
<feature type="coiled-coil region" evidence="8">
    <location>
        <begin position="306"/>
        <end position="533"/>
    </location>
</feature>
<sequence length="627" mass="71868">MASDVEAPSSPGVDLSPVIRKEQLKHEFELKRLERQVADEHAARLRAENQVRHLTADKDSIESDSAAMFEKMINEQKELRKKIDFYEQEVAKFSNQASELSRDLNSAKANIVDKDMQLSAVQLELKAAQEKLQNAEYEKQASGFESDKTVQVLRIDLNARNDEISALKAQLESIKQQYSSDECVSGQLSEYVAKARALEQELASVRKEAQEGQLAKDLNLFLEEEKLQLKREIETMSSTAKENRLLQEKVARLEAEKEIWVVYLRGHSDLSSPQDLAKKVSDLTLKNKALSAKVSSLEHDIQLKATREQSEQVVQKQIELESAQDELSATKIKLSQRKFEIDNLRKEVQLLEAHLDKKDTDSDLQARLDQAQATIENLRKQVSDLEKEYANLNNDQSSKKRRISEAMLSSRSQTSSKLEQVESELQEKSRQLEIAQLDLESSKKRVEQLELASKSDTKVVELKGSPFEADVAPRLALLDALEREVQDLRKMQEENYAPEYVPRSSLLTLKVEYDVLKDQRAQLESKHQSFQKAIAIREARLNKAIDQLFGYNIELLSDRTCLLRPELEPETVFEAQFDDIDRKYTSFRVTDNVRAYESLYKHWALERKCLPGFLSAVLLELIDKKNN</sequence>
<dbReference type="GO" id="GO:0007094">
    <property type="term" value="P:mitotic spindle assembly checkpoint signaling"/>
    <property type="evidence" value="ECO:0007669"/>
    <property type="project" value="InterPro"/>
</dbReference>
<evidence type="ECO:0000256" key="7">
    <source>
        <dbReference type="ARBA" id="ARBA00023306"/>
    </source>
</evidence>
<evidence type="ECO:0000313" key="10">
    <source>
        <dbReference type="Proteomes" id="UP000238350"/>
    </source>
</evidence>
<dbReference type="EMBL" id="NDIQ01000022">
    <property type="protein sequence ID" value="PRT56617.1"/>
    <property type="molecule type" value="Genomic_DNA"/>
</dbReference>
<dbReference type="RefSeq" id="XP_024666562.1">
    <property type="nucleotide sequence ID" value="XM_024810794.1"/>
</dbReference>
<evidence type="ECO:0000256" key="3">
    <source>
        <dbReference type="ARBA" id="ARBA00022019"/>
    </source>
</evidence>
<dbReference type="Proteomes" id="UP000238350">
    <property type="component" value="Unassembled WGS sequence"/>
</dbReference>
<comment type="caution">
    <text evidence="9">The sequence shown here is derived from an EMBL/GenBank/DDBJ whole genome shotgun (WGS) entry which is preliminary data.</text>
</comment>
<dbReference type="GO" id="GO:0072686">
    <property type="term" value="C:mitotic spindle"/>
    <property type="evidence" value="ECO:0007669"/>
    <property type="project" value="TreeGrafter"/>
</dbReference>
<evidence type="ECO:0000256" key="1">
    <source>
        <dbReference type="ARBA" id="ARBA00004123"/>
    </source>
</evidence>
<comment type="similarity">
    <text evidence="2">Belongs to the MAD1 family.</text>
</comment>
<gene>
    <name evidence="9" type="ORF">B9G98_04237</name>
</gene>
<keyword evidence="6" id="KW-0539">Nucleus</keyword>
<dbReference type="STRING" id="45607.A0A2T0FNQ9"/>
<dbReference type="GO" id="GO:0051315">
    <property type="term" value="P:attachment of mitotic spindle microtubules to kinetochore"/>
    <property type="evidence" value="ECO:0007669"/>
    <property type="project" value="TreeGrafter"/>
</dbReference>
<proteinExistence type="inferred from homology"/>
<dbReference type="InterPro" id="IPR008672">
    <property type="entry name" value="Mad1"/>
</dbReference>
<dbReference type="OrthoDB" id="331602at2759"/>
<evidence type="ECO:0000313" key="9">
    <source>
        <dbReference type="EMBL" id="PRT56617.1"/>
    </source>
</evidence>
<accession>A0A2T0FNQ9</accession>
<dbReference type="GO" id="GO:0000776">
    <property type="term" value="C:kinetochore"/>
    <property type="evidence" value="ECO:0007669"/>
    <property type="project" value="TreeGrafter"/>
</dbReference>